<keyword evidence="2" id="KW-1185">Reference proteome</keyword>
<dbReference type="EMBL" id="BBJS01000030">
    <property type="protein sequence ID" value="GAN14128.1"/>
    <property type="molecule type" value="Genomic_DNA"/>
</dbReference>
<gene>
    <name evidence="1" type="ORF">SP6_30_02690</name>
</gene>
<dbReference type="Pfam" id="PF06252">
    <property type="entry name" value="GemA"/>
    <property type="match status" value="1"/>
</dbReference>
<dbReference type="AlphaFoldDB" id="A0A0C9NHF0"/>
<evidence type="ECO:0000313" key="2">
    <source>
        <dbReference type="Proteomes" id="UP000032025"/>
    </source>
</evidence>
<evidence type="ECO:0000313" key="1">
    <source>
        <dbReference type="EMBL" id="GAN14128.1"/>
    </source>
</evidence>
<sequence>MQLRATGKPSLTGMTIADMDKVLTAIRGTGAGRRDRPVGSTRAHVGKIWALWWSLYWLRAVNRPEEAALNAWVKRQTGVDAVRFLDHKSAVAVIEALKAWAAREGVEWSVPPCPQADRRAVVDAIWAKLLVGNRVTGNTADAFLIETLRLPPRRWTDHQTDEAIRFLGRMLREGTTHG</sequence>
<dbReference type="Proteomes" id="UP000032025">
    <property type="component" value="Unassembled WGS sequence"/>
</dbReference>
<comment type="caution">
    <text evidence="1">The sequence shown here is derived from an EMBL/GenBank/DDBJ whole genome shotgun (WGS) entry which is preliminary data.</text>
</comment>
<proteinExistence type="predicted"/>
<organism evidence="1 2">
    <name type="scientific">Sphingomonas paucimobilis NBRC 13935</name>
    <dbReference type="NCBI Taxonomy" id="1219050"/>
    <lineage>
        <taxon>Bacteria</taxon>
        <taxon>Pseudomonadati</taxon>
        <taxon>Pseudomonadota</taxon>
        <taxon>Alphaproteobacteria</taxon>
        <taxon>Sphingomonadales</taxon>
        <taxon>Sphingomonadaceae</taxon>
        <taxon>Sphingomonas</taxon>
    </lineage>
</organism>
<name>A0A0C9NHF0_SPHPI</name>
<reference evidence="1 2" key="1">
    <citation type="submission" date="2014-08" db="EMBL/GenBank/DDBJ databases">
        <title>Whole genome shotgun sequence of Sphingomonas paucimobilis NBRC 13935.</title>
        <authorList>
            <person name="Hosoyama A."/>
            <person name="Hashimoto M."/>
            <person name="Hosoyama Y."/>
            <person name="Noguchi M."/>
            <person name="Uohara A."/>
            <person name="Ohji S."/>
            <person name="Katano-Makiyama Y."/>
            <person name="Ichikawa N."/>
            <person name="Kimura A."/>
            <person name="Yamazoe A."/>
            <person name="Fujita N."/>
        </authorList>
    </citation>
    <scope>NUCLEOTIDE SEQUENCE [LARGE SCALE GENOMIC DNA]</scope>
    <source>
        <strain evidence="1 2">NBRC 13935</strain>
    </source>
</reference>
<dbReference type="InterPro" id="IPR009363">
    <property type="entry name" value="Phage_Mu_Gp16"/>
</dbReference>
<accession>A0A0C9NHF0</accession>
<protein>
    <submittedName>
        <fullName evidence="1">DNA, contig: SP630</fullName>
    </submittedName>
</protein>